<keyword evidence="5" id="KW-0808">Transferase</keyword>
<dbReference type="InterPro" id="IPR011004">
    <property type="entry name" value="Trimer_LpxA-like_sf"/>
</dbReference>
<sequence length="278" mass="28934">MAEPSLFPTPQQYATCSDLEVRLYASRLHVKLRGEAAELLLSPLTADFARHILDAMSIPAVLAAILTPKLCSPGQPREVEQALHETVLRALETASGLRSIVCDMAMMVATDPAVDSLHQPFLFFKGFHALLVHRVASSLWSTGVPVQKSVALFLQARASELFGVDIHPAASIGSGVMLDHASGVVIGSTAVVGNDVYILHAVTLGSTGKLVAKGSKRHPTVGSHCVLGAGCSILGDVVIGNGSSVGAAAVVTRDVPPGCTVVGINRLIPARTGPTSKL</sequence>
<dbReference type="GO" id="GO:0006535">
    <property type="term" value="P:cysteine biosynthetic process from serine"/>
    <property type="evidence" value="ECO:0007669"/>
    <property type="project" value="InterPro"/>
</dbReference>
<organism evidence="8 9">
    <name type="scientific">Prymnesium parvum</name>
    <name type="common">Toxic golden alga</name>
    <dbReference type="NCBI Taxonomy" id="97485"/>
    <lineage>
        <taxon>Eukaryota</taxon>
        <taxon>Haptista</taxon>
        <taxon>Haptophyta</taxon>
        <taxon>Prymnesiophyceae</taxon>
        <taxon>Prymnesiales</taxon>
        <taxon>Prymnesiaceae</taxon>
        <taxon>Prymnesium</taxon>
    </lineage>
</organism>
<dbReference type="SMART" id="SM00971">
    <property type="entry name" value="SATase_N"/>
    <property type="match status" value="1"/>
</dbReference>
<dbReference type="EMBL" id="JBGBPQ010000027">
    <property type="protein sequence ID" value="KAL1498642.1"/>
    <property type="molecule type" value="Genomic_DNA"/>
</dbReference>
<dbReference type="InterPro" id="IPR045304">
    <property type="entry name" value="LbH_SAT"/>
</dbReference>
<dbReference type="Pfam" id="PF00132">
    <property type="entry name" value="Hexapep"/>
    <property type="match status" value="1"/>
</dbReference>
<keyword evidence="6" id="KW-0012">Acyltransferase</keyword>
<comment type="caution">
    <text evidence="8">The sequence shown here is derived from an EMBL/GenBank/DDBJ whole genome shotgun (WGS) entry which is preliminary data.</text>
</comment>
<evidence type="ECO:0000259" key="7">
    <source>
        <dbReference type="SMART" id="SM00971"/>
    </source>
</evidence>
<gene>
    <name evidence="8" type="ORF">AB1Y20_013955</name>
</gene>
<dbReference type="GO" id="GO:0005737">
    <property type="term" value="C:cytoplasm"/>
    <property type="evidence" value="ECO:0007669"/>
    <property type="project" value="InterPro"/>
</dbReference>
<comment type="similarity">
    <text evidence="2">Belongs to the transferase hexapeptide repeat family.</text>
</comment>
<dbReference type="InterPro" id="IPR053376">
    <property type="entry name" value="Serine_acetyltransferase"/>
</dbReference>
<dbReference type="Pfam" id="PF06426">
    <property type="entry name" value="SATase_N"/>
    <property type="match status" value="1"/>
</dbReference>
<comment type="pathway">
    <text evidence="1">Amino-acid biosynthesis; L-cysteine biosynthesis; L-cysteine from L-serine: step 1/2.</text>
</comment>
<evidence type="ECO:0000256" key="1">
    <source>
        <dbReference type="ARBA" id="ARBA00004876"/>
    </source>
</evidence>
<evidence type="ECO:0000256" key="6">
    <source>
        <dbReference type="ARBA" id="ARBA00023315"/>
    </source>
</evidence>
<evidence type="ECO:0000313" key="9">
    <source>
        <dbReference type="Proteomes" id="UP001515480"/>
    </source>
</evidence>
<dbReference type="CDD" id="cd03354">
    <property type="entry name" value="LbH_SAT"/>
    <property type="match status" value="1"/>
</dbReference>
<dbReference type="SUPFAM" id="SSF51161">
    <property type="entry name" value="Trimeric LpxA-like enzymes"/>
    <property type="match status" value="1"/>
</dbReference>
<name>A0AB34IHG9_PRYPA</name>
<dbReference type="AlphaFoldDB" id="A0AB34IHG9"/>
<evidence type="ECO:0000256" key="2">
    <source>
        <dbReference type="ARBA" id="ARBA00007274"/>
    </source>
</evidence>
<dbReference type="NCBIfam" id="NF041874">
    <property type="entry name" value="EPS_EpsC"/>
    <property type="match status" value="1"/>
</dbReference>
<accession>A0AB34IHG9</accession>
<feature type="domain" description="Serine acetyltransferase N-terminal" evidence="7">
    <location>
        <begin position="28"/>
        <end position="132"/>
    </location>
</feature>
<reference evidence="8 9" key="1">
    <citation type="journal article" date="2024" name="Science">
        <title>Giant polyketide synthase enzymes in the biosynthesis of giant marine polyether toxins.</title>
        <authorList>
            <person name="Fallon T.R."/>
            <person name="Shende V.V."/>
            <person name="Wierzbicki I.H."/>
            <person name="Pendleton A.L."/>
            <person name="Watervoot N.F."/>
            <person name="Auber R.P."/>
            <person name="Gonzalez D.J."/>
            <person name="Wisecaver J.H."/>
            <person name="Moore B.S."/>
        </authorList>
    </citation>
    <scope>NUCLEOTIDE SEQUENCE [LARGE SCALE GENOMIC DNA]</scope>
    <source>
        <strain evidence="8 9">12B1</strain>
    </source>
</reference>
<evidence type="ECO:0000256" key="3">
    <source>
        <dbReference type="ARBA" id="ARBA00013266"/>
    </source>
</evidence>
<keyword evidence="9" id="KW-1185">Reference proteome</keyword>
<evidence type="ECO:0000256" key="5">
    <source>
        <dbReference type="ARBA" id="ARBA00022679"/>
    </source>
</evidence>
<evidence type="ECO:0000256" key="4">
    <source>
        <dbReference type="ARBA" id="ARBA00022605"/>
    </source>
</evidence>
<dbReference type="Gene3D" id="1.10.3130.10">
    <property type="entry name" value="serine acetyltransferase, domain 1"/>
    <property type="match status" value="1"/>
</dbReference>
<protein>
    <recommendedName>
        <fullName evidence="3">serine O-acetyltransferase</fullName>
        <ecNumber evidence="3">2.3.1.30</ecNumber>
    </recommendedName>
</protein>
<dbReference type="GO" id="GO:0009001">
    <property type="term" value="F:serine O-acetyltransferase activity"/>
    <property type="evidence" value="ECO:0007669"/>
    <property type="project" value="UniProtKB-EC"/>
</dbReference>
<dbReference type="InterPro" id="IPR001451">
    <property type="entry name" value="Hexapep"/>
</dbReference>
<dbReference type="Proteomes" id="UP001515480">
    <property type="component" value="Unassembled WGS sequence"/>
</dbReference>
<proteinExistence type="inferred from homology"/>
<dbReference type="PANTHER" id="PTHR42811">
    <property type="entry name" value="SERINE ACETYLTRANSFERASE"/>
    <property type="match status" value="1"/>
</dbReference>
<dbReference type="EC" id="2.3.1.30" evidence="3"/>
<dbReference type="Gene3D" id="2.160.10.10">
    <property type="entry name" value="Hexapeptide repeat proteins"/>
    <property type="match status" value="1"/>
</dbReference>
<dbReference type="InterPro" id="IPR042122">
    <property type="entry name" value="Ser_AcTrfase_N_sf"/>
</dbReference>
<keyword evidence="4" id="KW-0028">Amino-acid biosynthesis</keyword>
<dbReference type="InterPro" id="IPR010493">
    <property type="entry name" value="Ser_AcTrfase_N"/>
</dbReference>
<evidence type="ECO:0000313" key="8">
    <source>
        <dbReference type="EMBL" id="KAL1498642.1"/>
    </source>
</evidence>